<name>A0ABT7FHC1_9RHOB</name>
<dbReference type="RefSeq" id="WP_284486417.1">
    <property type="nucleotide sequence ID" value="NZ_JASNJE010000020.1"/>
</dbReference>
<feature type="domain" description="Carboxyltransferase" evidence="4">
    <location>
        <begin position="27"/>
        <end position="304"/>
    </location>
</feature>
<evidence type="ECO:0000256" key="1">
    <source>
        <dbReference type="ARBA" id="ARBA00022741"/>
    </source>
</evidence>
<evidence type="ECO:0000313" key="5">
    <source>
        <dbReference type="EMBL" id="MDK3074487.1"/>
    </source>
</evidence>
<dbReference type="InterPro" id="IPR003778">
    <property type="entry name" value="CT_A_B"/>
</dbReference>
<dbReference type="InterPro" id="IPR052708">
    <property type="entry name" value="PxpC"/>
</dbReference>
<dbReference type="PANTHER" id="PTHR43309:SF3">
    <property type="entry name" value="5-OXOPROLINASE SUBUNIT C"/>
    <property type="match status" value="1"/>
</dbReference>
<dbReference type="SUPFAM" id="SSF50891">
    <property type="entry name" value="Cyclophilin-like"/>
    <property type="match status" value="1"/>
</dbReference>
<keyword evidence="3" id="KW-0067">ATP-binding</keyword>
<dbReference type="EMBL" id="JASNJE010000020">
    <property type="protein sequence ID" value="MDK3074487.1"/>
    <property type="molecule type" value="Genomic_DNA"/>
</dbReference>
<dbReference type="NCBIfam" id="TIGR00724">
    <property type="entry name" value="urea_amlyse_rel"/>
    <property type="match status" value="1"/>
</dbReference>
<proteinExistence type="predicted"/>
<accession>A0ABT7FHC1</accession>
<dbReference type="Pfam" id="PF02626">
    <property type="entry name" value="CT_A_B"/>
    <property type="match status" value="1"/>
</dbReference>
<dbReference type="Gene3D" id="2.40.100.10">
    <property type="entry name" value="Cyclophilin-like"/>
    <property type="match status" value="1"/>
</dbReference>
<dbReference type="PANTHER" id="PTHR43309">
    <property type="entry name" value="5-OXOPROLINASE SUBUNIT C"/>
    <property type="match status" value="1"/>
</dbReference>
<evidence type="ECO:0000259" key="4">
    <source>
        <dbReference type="SMART" id="SM00797"/>
    </source>
</evidence>
<organism evidence="5 6">
    <name type="scientific">Sedimentitalea xiamensis</name>
    <dbReference type="NCBI Taxonomy" id="3050037"/>
    <lineage>
        <taxon>Bacteria</taxon>
        <taxon>Pseudomonadati</taxon>
        <taxon>Pseudomonadota</taxon>
        <taxon>Alphaproteobacteria</taxon>
        <taxon>Rhodobacterales</taxon>
        <taxon>Paracoccaceae</taxon>
        <taxon>Sedimentitalea</taxon>
    </lineage>
</organism>
<evidence type="ECO:0000313" key="6">
    <source>
        <dbReference type="Proteomes" id="UP001227126"/>
    </source>
</evidence>
<reference evidence="5 6" key="1">
    <citation type="submission" date="2023-05" db="EMBL/GenBank/DDBJ databases">
        <title>Sedimentitalea sp. nov. JM2-8.</title>
        <authorList>
            <person name="Huang J."/>
        </authorList>
    </citation>
    <scope>NUCLEOTIDE SEQUENCE [LARGE SCALE GENOMIC DNA]</scope>
    <source>
        <strain evidence="5 6">JM2-8</strain>
    </source>
</reference>
<dbReference type="InterPro" id="IPR029000">
    <property type="entry name" value="Cyclophilin-like_dom_sf"/>
</dbReference>
<dbReference type="SMART" id="SM00797">
    <property type="entry name" value="AHS2"/>
    <property type="match status" value="1"/>
</dbReference>
<evidence type="ECO:0000256" key="3">
    <source>
        <dbReference type="ARBA" id="ARBA00022840"/>
    </source>
</evidence>
<protein>
    <submittedName>
        <fullName evidence="5">Biotin-dependent carboxyltransferase family protein</fullName>
    </submittedName>
</protein>
<keyword evidence="1" id="KW-0547">Nucleotide-binding</keyword>
<sequence length="337" mass="35215">MNTAVVSVSHAGPHVSIQDAGRRGLMRFGVPQSGPMDRLAHAAANAALGNPAGSAAIEVSLGGLALECLSGRVSFAIAGGAFAIDHAGQRRASWTVATLDAGDRLAIRPGASGSWCYLAFAGALQVPRWLGSAATHAMSGLGGGRVVSGQKLTVGNAARRDDREGDIPRWQNPRPGGAFRATIGPQQRFFGAETVSAFLNGPWRMSDARDRMGARLTGPPIEPRSTLDMPSEAILRGSVQVAGDGVPTVLLADHQTTGGYPKIAALLDCDLDDFVQLRPQDPVVFRQVSPDEAVTEARGAASANRRYLDAISRPRGGLDWRLLNENLIGGVVDASGD</sequence>
<evidence type="ECO:0000256" key="2">
    <source>
        <dbReference type="ARBA" id="ARBA00022801"/>
    </source>
</evidence>
<keyword evidence="6" id="KW-1185">Reference proteome</keyword>
<dbReference type="Proteomes" id="UP001227126">
    <property type="component" value="Unassembled WGS sequence"/>
</dbReference>
<keyword evidence="2" id="KW-0378">Hydrolase</keyword>
<comment type="caution">
    <text evidence="5">The sequence shown here is derived from an EMBL/GenBank/DDBJ whole genome shotgun (WGS) entry which is preliminary data.</text>
</comment>
<gene>
    <name evidence="5" type="ORF">QO034_15415</name>
</gene>